<evidence type="ECO:0000256" key="1">
    <source>
        <dbReference type="SAM" id="SignalP"/>
    </source>
</evidence>
<dbReference type="PROSITE" id="PS51257">
    <property type="entry name" value="PROKAR_LIPOPROTEIN"/>
    <property type="match status" value="1"/>
</dbReference>
<evidence type="ECO:0000313" key="3">
    <source>
        <dbReference type="Proteomes" id="UP000248090"/>
    </source>
</evidence>
<keyword evidence="1" id="KW-0732">Signal</keyword>
<dbReference type="InterPro" id="IPR018642">
    <property type="entry name" value="DUF2066"/>
</dbReference>
<gene>
    <name evidence="2" type="ORF">WH50_11240</name>
</gene>
<proteinExistence type="predicted"/>
<protein>
    <recommendedName>
        <fullName evidence="4">DUF2066 domain-containing protein</fullName>
    </recommendedName>
</protein>
<keyword evidence="3" id="KW-1185">Reference proteome</keyword>
<feature type="chain" id="PRO_5046640566" description="DUF2066 domain-containing protein" evidence="1">
    <location>
        <begin position="24"/>
        <end position="349"/>
    </location>
</feature>
<name>A0ABX5LY21_9GAMM</name>
<organism evidence="2 3">
    <name type="scientific">Pokkaliibacter plantistimulans</name>
    <dbReference type="NCBI Taxonomy" id="1635171"/>
    <lineage>
        <taxon>Bacteria</taxon>
        <taxon>Pseudomonadati</taxon>
        <taxon>Pseudomonadota</taxon>
        <taxon>Gammaproteobacteria</taxon>
        <taxon>Oceanospirillales</taxon>
        <taxon>Balneatrichaceae</taxon>
        <taxon>Pokkaliibacter</taxon>
    </lineage>
</organism>
<reference evidence="2 3" key="1">
    <citation type="submission" date="2015-03" db="EMBL/GenBank/DDBJ databases">
        <authorList>
            <person name="Krishnan R."/>
            <person name="Midha S."/>
            <person name="Patil P.B."/>
            <person name="Rameshkumar N."/>
        </authorList>
    </citation>
    <scope>NUCLEOTIDE SEQUENCE [LARGE SCALE GENOMIC DNA]</scope>
    <source>
        <strain evidence="2 3">L1E11</strain>
    </source>
</reference>
<sequence>MNKIKMFLHIGLLLAGCCANAHGQVIDNYVSDDQRLQVDSQDAQKAALRQGLSDVLLRQLGMKELLSNPHLVDALDHPDSYVIDFKVDRAVQSGEEGLFTLHINFDQNALNQLYKEASLVPWSRNRSSVLMWLAQEQQGQRQLVANSPLAVAMQAQAQKRGIPLFRPLMDLQDELGLSVGDAWGFFAEPIQKASSRYGAQAVLTGRVYQEQGKWTSQWQLLDRDRQMLFKSQQDSLDAIAADIVDQLAVYFAKQDKLSALQGAGAYFLSVSGIRSLDDWQALQKDLQQLSSIVSFQLDAMQGNEVRVRVISSGTIRQLQDELSQNNSLRAQAGSDEQTLNFNWQGAESP</sequence>
<comment type="caution">
    <text evidence="2">The sequence shown here is derived from an EMBL/GenBank/DDBJ whole genome shotgun (WGS) entry which is preliminary data.</text>
</comment>
<feature type="signal peptide" evidence="1">
    <location>
        <begin position="1"/>
        <end position="23"/>
    </location>
</feature>
<dbReference type="RefSeq" id="WP_207780265.1">
    <property type="nucleotide sequence ID" value="NZ_CP177354.1"/>
</dbReference>
<evidence type="ECO:0000313" key="2">
    <source>
        <dbReference type="EMBL" id="PXF31201.1"/>
    </source>
</evidence>
<dbReference type="EMBL" id="LAPT01000047">
    <property type="protein sequence ID" value="PXF31201.1"/>
    <property type="molecule type" value="Genomic_DNA"/>
</dbReference>
<evidence type="ECO:0008006" key="4">
    <source>
        <dbReference type="Google" id="ProtNLM"/>
    </source>
</evidence>
<accession>A0ABX5LY21</accession>
<dbReference type="Proteomes" id="UP000248090">
    <property type="component" value="Unassembled WGS sequence"/>
</dbReference>
<dbReference type="Pfam" id="PF09839">
    <property type="entry name" value="DUF2066"/>
    <property type="match status" value="1"/>
</dbReference>